<dbReference type="EMBL" id="GBHO01032016">
    <property type="protein sequence ID" value="JAG11588.1"/>
    <property type="molecule type" value="Transcribed_RNA"/>
</dbReference>
<dbReference type="AlphaFoldDB" id="A0A0A9WYK7"/>
<dbReference type="GO" id="GO:0004386">
    <property type="term" value="F:helicase activity"/>
    <property type="evidence" value="ECO:0007669"/>
    <property type="project" value="UniProtKB-KW"/>
</dbReference>
<reference evidence="1" key="2">
    <citation type="submission" date="2014-07" db="EMBL/GenBank/DDBJ databases">
        <authorList>
            <person name="Hull J."/>
        </authorList>
    </citation>
    <scope>NUCLEOTIDE SEQUENCE</scope>
</reference>
<reference evidence="1" key="1">
    <citation type="journal article" date="2014" name="PLoS ONE">
        <title>Transcriptome-Based Identification of ABC Transporters in the Western Tarnished Plant Bug Lygus hesperus.</title>
        <authorList>
            <person name="Hull J.J."/>
            <person name="Chaney K."/>
            <person name="Geib S.M."/>
            <person name="Fabrick J.A."/>
            <person name="Brent C.S."/>
            <person name="Walsh D."/>
            <person name="Lavine L.C."/>
        </authorList>
    </citation>
    <scope>NUCLEOTIDE SEQUENCE</scope>
</reference>
<organism evidence="1">
    <name type="scientific">Lygus hesperus</name>
    <name type="common">Western plant bug</name>
    <dbReference type="NCBI Taxonomy" id="30085"/>
    <lineage>
        <taxon>Eukaryota</taxon>
        <taxon>Metazoa</taxon>
        <taxon>Ecdysozoa</taxon>
        <taxon>Arthropoda</taxon>
        <taxon>Hexapoda</taxon>
        <taxon>Insecta</taxon>
        <taxon>Pterygota</taxon>
        <taxon>Neoptera</taxon>
        <taxon>Paraneoptera</taxon>
        <taxon>Hemiptera</taxon>
        <taxon>Heteroptera</taxon>
        <taxon>Panheteroptera</taxon>
        <taxon>Cimicomorpha</taxon>
        <taxon>Miridae</taxon>
        <taxon>Mirini</taxon>
        <taxon>Lygus</taxon>
    </lineage>
</organism>
<proteinExistence type="predicted"/>
<feature type="non-terminal residue" evidence="1">
    <location>
        <position position="117"/>
    </location>
</feature>
<accession>A0A0A9WYK7</accession>
<sequence>MEIGDSIWINATNKGSNHEVCIRFMLTYLSEKNIENYGAAIMTLCSKFTIFLISSVQLWINIIENLLLTMVPEEVCSPIPDYILLGETQISTRRLGICNDEYPEVHHMKTILQHELV</sequence>
<keyword evidence="1" id="KW-0378">Hydrolase</keyword>
<protein>
    <submittedName>
        <fullName evidence="1">Holliday junction ATP-dependent DNA helicase RuvA</fullName>
    </submittedName>
</protein>
<keyword evidence="1" id="KW-0547">Nucleotide-binding</keyword>
<name>A0A0A9WYK7_LYGHE</name>
<keyword evidence="1" id="KW-0067">ATP-binding</keyword>
<gene>
    <name evidence="1" type="primary">ruvA_4</name>
    <name evidence="1" type="ORF">CM83_64106</name>
</gene>
<keyword evidence="1" id="KW-0347">Helicase</keyword>
<evidence type="ECO:0000313" key="1">
    <source>
        <dbReference type="EMBL" id="JAG11588.1"/>
    </source>
</evidence>